<dbReference type="AlphaFoldDB" id="A0A1U7LWC6"/>
<reference evidence="3 4" key="1">
    <citation type="submission" date="2016-04" db="EMBL/GenBank/DDBJ databases">
        <title>Evolutionary innovation and constraint leading to complex multicellularity in the Ascomycota.</title>
        <authorList>
            <person name="Cisse O."/>
            <person name="Nguyen A."/>
            <person name="Hewitt D.A."/>
            <person name="Jedd G."/>
            <person name="Stajich J.E."/>
        </authorList>
    </citation>
    <scope>NUCLEOTIDE SEQUENCE [LARGE SCALE GENOMIC DNA]</scope>
    <source>
        <strain evidence="3 4">DAH-3</strain>
    </source>
</reference>
<dbReference type="Proteomes" id="UP000186594">
    <property type="component" value="Unassembled WGS sequence"/>
</dbReference>
<keyword evidence="1" id="KW-0677">Repeat</keyword>
<evidence type="ECO:0000256" key="2">
    <source>
        <dbReference type="ARBA" id="ARBA00022803"/>
    </source>
</evidence>
<organism evidence="3 4">
    <name type="scientific">Neolecta irregularis (strain DAH-3)</name>
    <dbReference type="NCBI Taxonomy" id="1198029"/>
    <lineage>
        <taxon>Eukaryota</taxon>
        <taxon>Fungi</taxon>
        <taxon>Dikarya</taxon>
        <taxon>Ascomycota</taxon>
        <taxon>Taphrinomycotina</taxon>
        <taxon>Neolectales</taxon>
        <taxon>Neolectaceae</taxon>
        <taxon>Neolecta</taxon>
    </lineage>
</organism>
<dbReference type="OrthoDB" id="5407351at2759"/>
<dbReference type="EMBL" id="LXFE01000139">
    <property type="protein sequence ID" value="OLL26873.1"/>
    <property type="molecule type" value="Genomic_DNA"/>
</dbReference>
<dbReference type="STRING" id="1198029.A0A1U7LWC6"/>
<dbReference type="GO" id="GO:0005829">
    <property type="term" value="C:cytosol"/>
    <property type="evidence" value="ECO:0007669"/>
    <property type="project" value="TreeGrafter"/>
</dbReference>
<evidence type="ECO:0000256" key="1">
    <source>
        <dbReference type="ARBA" id="ARBA00022737"/>
    </source>
</evidence>
<comment type="caution">
    <text evidence="3">The sequence shown here is derived from an EMBL/GenBank/DDBJ whole genome shotgun (WGS) entry which is preliminary data.</text>
</comment>
<dbReference type="InterPro" id="IPR024111">
    <property type="entry name" value="PEX5/PEX5L"/>
</dbReference>
<keyword evidence="2" id="KW-0802">TPR repeat</keyword>
<dbReference type="PANTHER" id="PTHR10130:SF4">
    <property type="entry name" value="MICROBODY (PEROXISOME) BIOGENESIS PROTEIN PEROXIN 20 (EUROFUNG)"/>
    <property type="match status" value="1"/>
</dbReference>
<name>A0A1U7LWC6_NEOID</name>
<evidence type="ECO:0000313" key="3">
    <source>
        <dbReference type="EMBL" id="OLL26873.1"/>
    </source>
</evidence>
<evidence type="ECO:0008006" key="5">
    <source>
        <dbReference type="Google" id="ProtNLM"/>
    </source>
</evidence>
<dbReference type="GO" id="GO:0005052">
    <property type="term" value="F:peroxisome matrix targeting signal-1 binding"/>
    <property type="evidence" value="ECO:0007669"/>
    <property type="project" value="TreeGrafter"/>
</dbReference>
<dbReference type="GO" id="GO:0005778">
    <property type="term" value="C:peroxisomal membrane"/>
    <property type="evidence" value="ECO:0007669"/>
    <property type="project" value="TreeGrafter"/>
</dbReference>
<keyword evidence="4" id="KW-1185">Reference proteome</keyword>
<protein>
    <recommendedName>
        <fullName evidence="5">Peroxin 20</fullName>
    </recommendedName>
</protein>
<dbReference type="GO" id="GO:0016560">
    <property type="term" value="P:protein import into peroxisome matrix, docking"/>
    <property type="evidence" value="ECO:0007669"/>
    <property type="project" value="TreeGrafter"/>
</dbReference>
<sequence>MESCGPSTALSSLKHHVEADRSLYQNRLRPLLVPSQAFRTQENSGLDEYAEWDSRSGFDNRTFNNIQRSLLPQYERADLPSSWTNDFQRMNMGSRKGKERFGWPNEFHMNTVIQDKQMPDHSLRDRTSAYITQNSMYYEPQMLHQLPQQTSQIDIDAENALFEAAFSQFPQENRNQEQTKEDKKKDYSEMDALARTAGQLIESVNHDTSEKFQNSAFFGLMRRIRDKEIVVEGEKMVERIERI</sequence>
<dbReference type="PANTHER" id="PTHR10130">
    <property type="entry name" value="PEROXISOMAL TARGETING SIGNAL 1 RECEPTOR PEX5"/>
    <property type="match status" value="1"/>
</dbReference>
<gene>
    <name evidence="3" type="ORF">NEOLI_001751</name>
</gene>
<accession>A0A1U7LWC6</accession>
<dbReference type="Gene3D" id="6.10.280.230">
    <property type="match status" value="1"/>
</dbReference>
<proteinExistence type="predicted"/>
<evidence type="ECO:0000313" key="4">
    <source>
        <dbReference type="Proteomes" id="UP000186594"/>
    </source>
</evidence>